<reference evidence="5 6" key="1">
    <citation type="journal article" date="2020" name="Front. Microbiol.">
        <title>Single-cell genomics of novel Actinobacteria with the Wood-Ljungdahl pathway discovered in a serpentinizing system.</title>
        <authorList>
            <person name="Merino N."/>
            <person name="Kawai M."/>
            <person name="Boyd E.S."/>
            <person name="Colman D.R."/>
            <person name="McGlynn S.E."/>
            <person name="Nealson K.H."/>
            <person name="Kurokawa K."/>
            <person name="Hongoh Y."/>
        </authorList>
    </citation>
    <scope>NUCLEOTIDE SEQUENCE [LARGE SCALE GENOMIC DNA]</scope>
    <source>
        <strain evidence="1 7">S03</strain>
        <strain evidence="2 8">S34</strain>
        <strain evidence="3 5">S44</strain>
        <strain evidence="4 6">S47</strain>
    </source>
</reference>
<dbReference type="Proteomes" id="UP000574717">
    <property type="component" value="Unassembled WGS sequence"/>
</dbReference>
<evidence type="ECO:0000313" key="3">
    <source>
        <dbReference type="EMBL" id="GFP36357.1"/>
    </source>
</evidence>
<evidence type="ECO:0000313" key="6">
    <source>
        <dbReference type="Proteomes" id="UP000569018"/>
    </source>
</evidence>
<evidence type="ECO:0000313" key="8">
    <source>
        <dbReference type="Proteomes" id="UP000588083"/>
    </source>
</evidence>
<evidence type="ECO:0000313" key="4">
    <source>
        <dbReference type="EMBL" id="GFP39344.1"/>
    </source>
</evidence>
<dbReference type="EMBL" id="BLRU01000041">
    <property type="protein sequence ID" value="GFP19138.1"/>
    <property type="molecule type" value="Genomic_DNA"/>
</dbReference>
<gene>
    <name evidence="1" type="ORF">HKBW3S03_00642</name>
    <name evidence="2" type="ORF">HKBW3S34_01212</name>
    <name evidence="3" type="ORF">HKBW3S44_00040</name>
    <name evidence="4" type="ORF">HKBW3S47_01043</name>
</gene>
<dbReference type="Proteomes" id="UP000588083">
    <property type="component" value="Unassembled WGS sequence"/>
</dbReference>
<organism evidence="1 7">
    <name type="scientific">Candidatus Hakubella thermalkaliphila</name>
    <dbReference type="NCBI Taxonomy" id="2754717"/>
    <lineage>
        <taxon>Bacteria</taxon>
        <taxon>Bacillati</taxon>
        <taxon>Actinomycetota</taxon>
        <taxon>Actinomycetota incertae sedis</taxon>
        <taxon>Candidatus Hakubellales</taxon>
        <taxon>Candidatus Hakubellaceae</taxon>
        <taxon>Candidatus Hakubella</taxon>
    </lineage>
</organism>
<dbReference type="AlphaFoldDB" id="A0A6V8NFZ0"/>
<keyword evidence="8" id="KW-1185">Reference proteome</keyword>
<dbReference type="EMBL" id="BLSD01000046">
    <property type="protein sequence ID" value="GFP39344.1"/>
    <property type="molecule type" value="Genomic_DNA"/>
</dbReference>
<evidence type="ECO:0000313" key="2">
    <source>
        <dbReference type="EMBL" id="GFP30291.1"/>
    </source>
</evidence>
<dbReference type="Proteomes" id="UP000569018">
    <property type="component" value="Unassembled WGS sequence"/>
</dbReference>
<sequence>MTKKETLTGARAKTATAMAGFGGIGLRNDYYGYAFPGCLVFDELSQFIVGHTRDDAVHPSTFGLLSYSLKVSKDDNRASLFGLVDYLPTDLVADVIDLPLLSRSYFLDDAKELSLPQSLSKPTIVSPNASDLLAQKLRINTITATDSSQIPLPKVYSKDRTLIYNGSRNFSLDSQMNSPAILSPDKFSLPERAIQRNIAMRFKPQPDTTSNPKDRKFKPIGDYLSISPFQSNDISAQDKRIVPMLGKPNLSQKSLGLLFGSRIKVSLLTIIIIMRPSPVNHENLFLLYFL</sequence>
<evidence type="ECO:0000313" key="7">
    <source>
        <dbReference type="Proteomes" id="UP000574717"/>
    </source>
</evidence>
<accession>A0A6V8NFZ0</accession>
<dbReference type="EMBL" id="BLRZ01000055">
    <property type="protein sequence ID" value="GFP30291.1"/>
    <property type="molecule type" value="Genomic_DNA"/>
</dbReference>
<dbReference type="Proteomes" id="UP000561271">
    <property type="component" value="Unassembled WGS sequence"/>
</dbReference>
<comment type="caution">
    <text evidence="1">The sequence shown here is derived from an EMBL/GenBank/DDBJ whole genome shotgun (WGS) entry which is preliminary data.</text>
</comment>
<evidence type="ECO:0000313" key="1">
    <source>
        <dbReference type="EMBL" id="GFP19138.1"/>
    </source>
</evidence>
<proteinExistence type="predicted"/>
<dbReference type="EMBL" id="BLSC01000001">
    <property type="protein sequence ID" value="GFP36357.1"/>
    <property type="molecule type" value="Genomic_DNA"/>
</dbReference>
<evidence type="ECO:0000313" key="5">
    <source>
        <dbReference type="Proteomes" id="UP000561271"/>
    </source>
</evidence>
<protein>
    <submittedName>
        <fullName evidence="1">Uncharacterized protein</fullName>
    </submittedName>
</protein>
<name>A0A6V8NFZ0_9ACTN</name>